<protein>
    <submittedName>
        <fullName evidence="2">Uncharacterized protein</fullName>
    </submittedName>
</protein>
<evidence type="ECO:0000256" key="1">
    <source>
        <dbReference type="SAM" id="MobiDB-lite"/>
    </source>
</evidence>
<feature type="region of interest" description="Disordered" evidence="1">
    <location>
        <begin position="154"/>
        <end position="210"/>
    </location>
</feature>
<comment type="caution">
    <text evidence="2">The sequence shown here is derived from an EMBL/GenBank/DDBJ whole genome shotgun (WGS) entry which is preliminary data.</text>
</comment>
<reference evidence="2" key="1">
    <citation type="submission" date="2021-01" db="EMBL/GenBank/DDBJ databases">
        <title>Phytophthora aleatoria, a newly-described species from Pinus radiata is distinct from Phytophthora cactorum isolates based on comparative genomics.</title>
        <authorList>
            <person name="Mcdougal R."/>
            <person name="Panda P."/>
            <person name="Williams N."/>
            <person name="Studholme D.J."/>
        </authorList>
    </citation>
    <scope>NUCLEOTIDE SEQUENCE</scope>
    <source>
        <strain evidence="2">NZFS 3830</strain>
    </source>
</reference>
<dbReference type="VEuPathDB" id="FungiDB:PC110_g11507"/>
<accession>A0A8T1UA08</accession>
<sequence length="525" mass="59309">MAGDDDNDAVYASILARVEQSELHNQLCKVVRKEYKSINRQVRHASSSLTALRQLQAVSEHLRPSGDWLPKTLRQLQAVSEHLRPSGDWLPKTLRQLQAVSEHLRPSGDWLPKTLRQLQAVSEHLRPSGDWLPKTLQTQLKNIEELQHRLDTAMNDLEMDAKGRRRKKKKKRKRPLDKKEIRASSLEEEEKEVAVNGSLQSDGDGEDGNELDILERDKVNVQEQEEESDVECLRVVAPVERRTRVENEDSTKFQAKTVNEEVVESGGAVELRVEKPIQEQHQEDDDSDVEIIEVVVDQRRVGAEEGAVGDNAKEESGDRNAEILSESDVLPCGLVRITGDAAMCIKEEPMTLPDNHGRERNTQVNAMYETQDMVESPIELEVLESSDSEQWAVEISDSEELAIELDVPDSDSEDDFSPCLQLVAKLQNSSTADQLVKFPDIVEQLRSYLLDHKHLTVTELDGYLFAHKRITDEEADEVGRAIETIICVGMTLRPRPKIKQALSGLRALVEQLECTLGELPVFLRP</sequence>
<name>A0A8T1UA08_9STRA</name>
<proteinExistence type="predicted"/>
<evidence type="ECO:0000313" key="3">
    <source>
        <dbReference type="Proteomes" id="UP000688947"/>
    </source>
</evidence>
<dbReference type="OrthoDB" id="159975at2759"/>
<gene>
    <name evidence="2" type="ORF">JG687_00010047</name>
</gene>
<feature type="compositionally biased region" description="Basic residues" evidence="1">
    <location>
        <begin position="163"/>
        <end position="176"/>
    </location>
</feature>
<dbReference type="EMBL" id="JAENGZ010000550">
    <property type="protein sequence ID" value="KAG6957342.1"/>
    <property type="molecule type" value="Genomic_DNA"/>
</dbReference>
<organism evidence="2 3">
    <name type="scientific">Phytophthora cactorum</name>
    <dbReference type="NCBI Taxonomy" id="29920"/>
    <lineage>
        <taxon>Eukaryota</taxon>
        <taxon>Sar</taxon>
        <taxon>Stramenopiles</taxon>
        <taxon>Oomycota</taxon>
        <taxon>Peronosporomycetes</taxon>
        <taxon>Peronosporales</taxon>
        <taxon>Peronosporaceae</taxon>
        <taxon>Phytophthora</taxon>
    </lineage>
</organism>
<dbReference type="AlphaFoldDB" id="A0A8T1UA08"/>
<evidence type="ECO:0000313" key="2">
    <source>
        <dbReference type="EMBL" id="KAG6957342.1"/>
    </source>
</evidence>
<dbReference type="Proteomes" id="UP000688947">
    <property type="component" value="Unassembled WGS sequence"/>
</dbReference>